<evidence type="ECO:0000313" key="10">
    <source>
        <dbReference type="EMBL" id="CAK0795448.1"/>
    </source>
</evidence>
<evidence type="ECO:0000256" key="3">
    <source>
        <dbReference type="ARBA" id="ARBA00022692"/>
    </source>
</evidence>
<comment type="similarity">
    <text evidence="7">Belongs to the DHHC palmitoyltransferase family.</text>
</comment>
<dbReference type="PROSITE" id="PS50216">
    <property type="entry name" value="DHHC"/>
    <property type="match status" value="1"/>
</dbReference>
<comment type="caution">
    <text evidence="10">The sequence shown here is derived from an EMBL/GenBank/DDBJ whole genome shotgun (WGS) entry which is preliminary data.</text>
</comment>
<protein>
    <recommendedName>
        <fullName evidence="7">Palmitoyltransferase</fullName>
        <ecNumber evidence="7">2.3.1.225</ecNumber>
    </recommendedName>
</protein>
<feature type="transmembrane region" description="Helical" evidence="7">
    <location>
        <begin position="229"/>
        <end position="248"/>
    </location>
</feature>
<evidence type="ECO:0000259" key="9">
    <source>
        <dbReference type="Pfam" id="PF01529"/>
    </source>
</evidence>
<feature type="region of interest" description="Disordered" evidence="8">
    <location>
        <begin position="323"/>
        <end position="421"/>
    </location>
</feature>
<comment type="catalytic activity">
    <reaction evidence="7">
        <text>L-cysteinyl-[protein] + hexadecanoyl-CoA = S-hexadecanoyl-L-cysteinyl-[protein] + CoA</text>
        <dbReference type="Rhea" id="RHEA:36683"/>
        <dbReference type="Rhea" id="RHEA-COMP:10131"/>
        <dbReference type="Rhea" id="RHEA-COMP:11032"/>
        <dbReference type="ChEBI" id="CHEBI:29950"/>
        <dbReference type="ChEBI" id="CHEBI:57287"/>
        <dbReference type="ChEBI" id="CHEBI:57379"/>
        <dbReference type="ChEBI" id="CHEBI:74151"/>
        <dbReference type="EC" id="2.3.1.225"/>
    </reaction>
</comment>
<dbReference type="PANTHER" id="PTHR22883">
    <property type="entry name" value="ZINC FINGER DHHC DOMAIN CONTAINING PROTEIN"/>
    <property type="match status" value="1"/>
</dbReference>
<comment type="subcellular location">
    <subcellularLocation>
        <location evidence="1">Membrane</location>
        <topology evidence="1">Multi-pass membrane protein</topology>
    </subcellularLocation>
</comment>
<feature type="region of interest" description="Disordered" evidence="8">
    <location>
        <begin position="261"/>
        <end position="280"/>
    </location>
</feature>
<dbReference type="InterPro" id="IPR001594">
    <property type="entry name" value="Palmitoyltrfase_DHHC"/>
</dbReference>
<evidence type="ECO:0000256" key="2">
    <source>
        <dbReference type="ARBA" id="ARBA00022679"/>
    </source>
</evidence>
<organism evidence="10 11">
    <name type="scientific">Prorocentrum cordatum</name>
    <dbReference type="NCBI Taxonomy" id="2364126"/>
    <lineage>
        <taxon>Eukaryota</taxon>
        <taxon>Sar</taxon>
        <taxon>Alveolata</taxon>
        <taxon>Dinophyceae</taxon>
        <taxon>Prorocentrales</taxon>
        <taxon>Prorocentraceae</taxon>
        <taxon>Prorocentrum</taxon>
    </lineage>
</organism>
<feature type="domain" description="Palmitoyltransferase DHHC" evidence="9">
    <location>
        <begin position="70"/>
        <end position="200"/>
    </location>
</feature>
<keyword evidence="11" id="KW-1185">Reference proteome</keyword>
<evidence type="ECO:0000256" key="6">
    <source>
        <dbReference type="ARBA" id="ARBA00023315"/>
    </source>
</evidence>
<feature type="compositionally biased region" description="Basic residues" evidence="8">
    <location>
        <begin position="385"/>
        <end position="395"/>
    </location>
</feature>
<keyword evidence="6 7" id="KW-0012">Acyltransferase</keyword>
<keyword evidence="5 7" id="KW-0472">Membrane</keyword>
<evidence type="ECO:0000256" key="1">
    <source>
        <dbReference type="ARBA" id="ARBA00004141"/>
    </source>
</evidence>
<dbReference type="InterPro" id="IPR039859">
    <property type="entry name" value="PFA4/ZDH16/20/ERF2-like"/>
</dbReference>
<keyword evidence="2 7" id="KW-0808">Transferase</keyword>
<feature type="compositionally biased region" description="Low complexity" evidence="8">
    <location>
        <begin position="323"/>
        <end position="347"/>
    </location>
</feature>
<feature type="transmembrane region" description="Helical" evidence="7">
    <location>
        <begin position="162"/>
        <end position="181"/>
    </location>
</feature>
<evidence type="ECO:0000256" key="4">
    <source>
        <dbReference type="ARBA" id="ARBA00022989"/>
    </source>
</evidence>
<reference evidence="10" key="1">
    <citation type="submission" date="2023-10" db="EMBL/GenBank/DDBJ databases">
        <authorList>
            <person name="Chen Y."/>
            <person name="Shah S."/>
            <person name="Dougan E. K."/>
            <person name="Thang M."/>
            <person name="Chan C."/>
        </authorList>
    </citation>
    <scope>NUCLEOTIDE SEQUENCE [LARGE SCALE GENOMIC DNA]</scope>
</reference>
<keyword evidence="3 7" id="KW-0812">Transmembrane</keyword>
<evidence type="ECO:0000256" key="8">
    <source>
        <dbReference type="SAM" id="MobiDB-lite"/>
    </source>
</evidence>
<feature type="compositionally biased region" description="Low complexity" evidence="8">
    <location>
        <begin position="396"/>
        <end position="405"/>
    </location>
</feature>
<accession>A0ABN9PXY1</accession>
<dbReference type="EMBL" id="CAUYUJ010001337">
    <property type="protein sequence ID" value="CAK0795448.1"/>
    <property type="molecule type" value="Genomic_DNA"/>
</dbReference>
<dbReference type="EC" id="2.3.1.225" evidence="7"/>
<evidence type="ECO:0000256" key="5">
    <source>
        <dbReference type="ARBA" id="ARBA00023136"/>
    </source>
</evidence>
<sequence>MLLFLFPWWLLVILLLLLLYVLVLLHVRLPPLSRRAGQASSPCGRCDCCCAPRSLASGGASAVATAASMQRLCTTTWVFKGPRTKYCKNTGACVDEFDHWCVWLNNSVGRGNHRPFVCLAAVEVSTQYCHLLLCFVVLRSSLQLEGAGPLTWFSIVATNQPITLLVCMVQCLTAPMIHILVTQQLFYVAVNKTTNEAINAKRYGLIRAMRSSPEPEFLHPDLEPDVEPYLVVSYVRLVTVIVSIVFVVRGMARACRSRGPVAELPASPLPTKSRGPAAERGADMADLGERERALGVRAALRAAAEVEKPPLVISLAQLLGPPAGEGAAGSPGRPAARGDAAAAAAPPLASPPPGLRTALRSRAPAFVPGGRPQLVRKDTETSSRLHARHASRCCRRATSACSRSSDGGSEASLARGAKAAA</sequence>
<gene>
    <name evidence="10" type="ORF">PCOR1329_LOCUS5127</name>
</gene>
<name>A0ABN9PXY1_9DINO</name>
<keyword evidence="4 7" id="KW-1133">Transmembrane helix</keyword>
<dbReference type="Pfam" id="PF01529">
    <property type="entry name" value="DHHC"/>
    <property type="match status" value="1"/>
</dbReference>
<comment type="domain">
    <text evidence="7">The DHHC domain is required for palmitoyltransferase activity.</text>
</comment>
<feature type="transmembrane region" description="Helical" evidence="7">
    <location>
        <begin position="6"/>
        <end position="25"/>
    </location>
</feature>
<dbReference type="Proteomes" id="UP001189429">
    <property type="component" value="Unassembled WGS sequence"/>
</dbReference>
<evidence type="ECO:0000313" key="11">
    <source>
        <dbReference type="Proteomes" id="UP001189429"/>
    </source>
</evidence>
<evidence type="ECO:0000256" key="7">
    <source>
        <dbReference type="RuleBase" id="RU079119"/>
    </source>
</evidence>
<proteinExistence type="inferred from homology"/>